<dbReference type="InterPro" id="IPR013568">
    <property type="entry name" value="SEFIR_dom"/>
</dbReference>
<dbReference type="GO" id="GO:0005886">
    <property type="term" value="C:plasma membrane"/>
    <property type="evidence" value="ECO:0007669"/>
    <property type="project" value="UniProtKB-SubCell"/>
</dbReference>
<sequence length="789" mass="88790">MYLLRFIYFPIFCTFLEVFYAQPFASKCKEIVCSVRTVDCEAEDNILPKLNDSRLVPDEAHDLRIEPFAKAMSKPSENSYSLSVDISWQTPPNNSTSRLDAFLLTIEGEDDRACFLFNVSETKWTQQTISHSPRFHFSTDSVFKFDESYDVYLRSLPGSTEATKVVHKYVTMPHNPGNKNSIHQVSPNCSKYSHPFASKWTAGFRRIALIPITRTIQIEFIGAPSQYCFEAYEVRLMHENGIEVVASKTIYVEDMKTEVIDNRTLYFGEYDFVNLTVGESYIPSVIPVERASDGRCLCPVHGSDPYDNKFVCSCIAAQGKLVKLEGVRPPEANISVGPILPVLPKDEPYSYWPIIFVMLMIASLILICFLIRMTYSVYRRYRAQGKRLTIRFSHDVNSLDNGMVGGKNGLLPNGTAFAQTPLILNPHVNVLIIYSHDAPEHESAVLALAEYLKDVFNVDVHVDRWDIESIERNLMDYISASVLNADKVIVVNSIGSSHRYNGKIMSRDYEVVRADADPLDGLFVAQIDQALQHPCVISARFMYSSFNDVLPPLNGYLQYVVPDNLTPLVSAIVGRNLKNDPRLVGYNAQYIKLQTSISRMDTKRRTDPGWFDRTHYRKKIELRSPKKAHVAIPVPVEDKETSPLPTSVLAPLLPVEDSGRYSENVPDEIEVQNLVNQPSTSSGSLSSGIPEEKNDETSSQTSKSESNDSAMMEEEEEEEEKTPTKVAEEIPLKIISSKMKNGFILHEEEETPVPIAIQKDFSSSKEKFAVDSNADSGVISDIDLRLVSA</sequence>
<evidence type="ECO:0000313" key="14">
    <source>
        <dbReference type="WBParaSite" id="ACRNAN_Path_1310.g5145.t1"/>
    </source>
</evidence>
<comment type="subcellular location">
    <subcellularLocation>
        <location evidence="1">Cell membrane</location>
        <topology evidence="1">Single-pass type I membrane protein</topology>
    </subcellularLocation>
</comment>
<keyword evidence="2" id="KW-1003">Cell membrane</keyword>
<dbReference type="PANTHER" id="PTHR15583">
    <property type="entry name" value="INTERLEUKIN-17 RECEPTOR"/>
    <property type="match status" value="1"/>
</dbReference>
<dbReference type="Gene3D" id="3.40.50.11530">
    <property type="match status" value="1"/>
</dbReference>
<dbReference type="Pfam" id="PF25519">
    <property type="entry name" value="ILCR1_N"/>
    <property type="match status" value="1"/>
</dbReference>
<organism evidence="13 14">
    <name type="scientific">Acrobeloides nanus</name>
    <dbReference type="NCBI Taxonomy" id="290746"/>
    <lineage>
        <taxon>Eukaryota</taxon>
        <taxon>Metazoa</taxon>
        <taxon>Ecdysozoa</taxon>
        <taxon>Nematoda</taxon>
        <taxon>Chromadorea</taxon>
        <taxon>Rhabditida</taxon>
        <taxon>Tylenchina</taxon>
        <taxon>Cephalobomorpha</taxon>
        <taxon>Cephaloboidea</taxon>
        <taxon>Cephalobidae</taxon>
        <taxon>Acrobeloides</taxon>
    </lineage>
</organism>
<keyword evidence="6 10" id="KW-0472">Membrane</keyword>
<dbReference type="InterPro" id="IPR039465">
    <property type="entry name" value="IL-17_rcpt-like"/>
</dbReference>
<dbReference type="Proteomes" id="UP000887540">
    <property type="component" value="Unplaced"/>
</dbReference>
<proteinExistence type="predicted"/>
<dbReference type="InterPro" id="IPR057066">
    <property type="entry name" value="Ig_ILCR1"/>
</dbReference>
<evidence type="ECO:0000256" key="10">
    <source>
        <dbReference type="SAM" id="Phobius"/>
    </source>
</evidence>
<feature type="region of interest" description="Disordered" evidence="9">
    <location>
        <begin position="670"/>
        <end position="729"/>
    </location>
</feature>
<evidence type="ECO:0000313" key="13">
    <source>
        <dbReference type="Proteomes" id="UP000887540"/>
    </source>
</evidence>
<evidence type="ECO:0000256" key="4">
    <source>
        <dbReference type="ARBA" id="ARBA00022729"/>
    </source>
</evidence>
<dbReference type="PROSITE" id="PS51534">
    <property type="entry name" value="SEFIR"/>
    <property type="match status" value="1"/>
</dbReference>
<evidence type="ECO:0000259" key="12">
    <source>
        <dbReference type="PROSITE" id="PS51534"/>
    </source>
</evidence>
<dbReference type="AlphaFoldDB" id="A0A914BZ65"/>
<reference evidence="14" key="1">
    <citation type="submission" date="2022-11" db="UniProtKB">
        <authorList>
            <consortium name="WormBaseParasite"/>
        </authorList>
    </citation>
    <scope>IDENTIFICATION</scope>
</reference>
<keyword evidence="4 11" id="KW-0732">Signal</keyword>
<evidence type="ECO:0000256" key="8">
    <source>
        <dbReference type="ARBA" id="ARBA00023180"/>
    </source>
</evidence>
<evidence type="ECO:0000256" key="6">
    <source>
        <dbReference type="ARBA" id="ARBA00023136"/>
    </source>
</evidence>
<dbReference type="PANTHER" id="PTHR15583:SF20">
    <property type="entry name" value="INTERLEUKIN CYTOKINE RECEPTOR-RELATED PROTEIN 1"/>
    <property type="match status" value="1"/>
</dbReference>
<feature type="compositionally biased region" description="Low complexity" evidence="9">
    <location>
        <begin position="679"/>
        <end position="688"/>
    </location>
</feature>
<feature type="signal peptide" evidence="11">
    <location>
        <begin position="1"/>
        <end position="21"/>
    </location>
</feature>
<keyword evidence="7" id="KW-0675">Receptor</keyword>
<keyword evidence="13" id="KW-1185">Reference proteome</keyword>
<keyword evidence="8" id="KW-0325">Glycoprotein</keyword>
<evidence type="ECO:0000256" key="1">
    <source>
        <dbReference type="ARBA" id="ARBA00004251"/>
    </source>
</evidence>
<feature type="chain" id="PRO_5038032734" evidence="11">
    <location>
        <begin position="22"/>
        <end position="789"/>
    </location>
</feature>
<evidence type="ECO:0000256" key="3">
    <source>
        <dbReference type="ARBA" id="ARBA00022692"/>
    </source>
</evidence>
<dbReference type="InterPro" id="IPR038683">
    <property type="entry name" value="IL17RA/B_FnIII-like_1_sf"/>
</dbReference>
<feature type="domain" description="SEFIR" evidence="12">
    <location>
        <begin position="427"/>
        <end position="570"/>
    </location>
</feature>
<evidence type="ECO:0000256" key="9">
    <source>
        <dbReference type="SAM" id="MobiDB-lite"/>
    </source>
</evidence>
<feature type="compositionally biased region" description="Polar residues" evidence="9">
    <location>
        <begin position="697"/>
        <end position="709"/>
    </location>
</feature>
<evidence type="ECO:0000256" key="5">
    <source>
        <dbReference type="ARBA" id="ARBA00022989"/>
    </source>
</evidence>
<accession>A0A914BZ65</accession>
<evidence type="ECO:0000256" key="11">
    <source>
        <dbReference type="SAM" id="SignalP"/>
    </source>
</evidence>
<dbReference type="GO" id="GO:0030368">
    <property type="term" value="F:interleukin-17 receptor activity"/>
    <property type="evidence" value="ECO:0007669"/>
    <property type="project" value="InterPro"/>
</dbReference>
<feature type="compositionally biased region" description="Acidic residues" evidence="9">
    <location>
        <begin position="711"/>
        <end position="720"/>
    </location>
</feature>
<evidence type="ECO:0000256" key="2">
    <source>
        <dbReference type="ARBA" id="ARBA00022475"/>
    </source>
</evidence>
<keyword evidence="3 10" id="KW-0812">Transmembrane</keyword>
<protein>
    <submittedName>
        <fullName evidence="14">SEFIR domain-containing protein</fullName>
    </submittedName>
</protein>
<dbReference type="Pfam" id="PF08357">
    <property type="entry name" value="SEFIR"/>
    <property type="match status" value="1"/>
</dbReference>
<name>A0A914BZ65_9BILA</name>
<dbReference type="WBParaSite" id="ACRNAN_Path_1310.g5145.t1">
    <property type="protein sequence ID" value="ACRNAN_Path_1310.g5145.t1"/>
    <property type="gene ID" value="ACRNAN_Path_1310.g5145"/>
</dbReference>
<evidence type="ECO:0000256" key="7">
    <source>
        <dbReference type="ARBA" id="ARBA00023170"/>
    </source>
</evidence>
<keyword evidence="5 10" id="KW-1133">Transmembrane helix</keyword>
<dbReference type="Pfam" id="PF23608">
    <property type="entry name" value="Ig_ILCR1"/>
    <property type="match status" value="1"/>
</dbReference>
<feature type="transmembrane region" description="Helical" evidence="10">
    <location>
        <begin position="351"/>
        <end position="371"/>
    </location>
</feature>
<dbReference type="Gene3D" id="2.60.40.2160">
    <property type="entry name" value="Interleukin-17 receptor A/B, fibronectin-III-like domain 1"/>
    <property type="match status" value="1"/>
</dbReference>